<dbReference type="GO" id="GO:0016787">
    <property type="term" value="F:hydrolase activity"/>
    <property type="evidence" value="ECO:0007669"/>
    <property type="project" value="UniProtKB-KW"/>
</dbReference>
<dbReference type="InterPro" id="IPR000073">
    <property type="entry name" value="AB_hydrolase_1"/>
</dbReference>
<dbReference type="SUPFAM" id="SSF53474">
    <property type="entry name" value="alpha/beta-Hydrolases"/>
    <property type="match status" value="1"/>
</dbReference>
<keyword evidence="3" id="KW-1185">Reference proteome</keyword>
<gene>
    <name evidence="2" type="ORF">EAS64_17435</name>
</gene>
<dbReference type="Proteomes" id="UP000460272">
    <property type="component" value="Unassembled WGS sequence"/>
</dbReference>
<evidence type="ECO:0000313" key="3">
    <source>
        <dbReference type="Proteomes" id="UP000460272"/>
    </source>
</evidence>
<dbReference type="PRINTS" id="PR00111">
    <property type="entry name" value="ABHYDROLASE"/>
</dbReference>
<dbReference type="Gene3D" id="3.40.50.1820">
    <property type="entry name" value="alpha/beta hydrolase"/>
    <property type="match status" value="1"/>
</dbReference>
<comment type="caution">
    <text evidence="2">The sequence shown here is derived from an EMBL/GenBank/DDBJ whole genome shotgun (WGS) entry which is preliminary data.</text>
</comment>
<dbReference type="InterPro" id="IPR050266">
    <property type="entry name" value="AB_hydrolase_sf"/>
</dbReference>
<dbReference type="GO" id="GO:0016020">
    <property type="term" value="C:membrane"/>
    <property type="evidence" value="ECO:0007669"/>
    <property type="project" value="TreeGrafter"/>
</dbReference>
<organism evidence="2 3">
    <name type="scientific">Trebonia kvetii</name>
    <dbReference type="NCBI Taxonomy" id="2480626"/>
    <lineage>
        <taxon>Bacteria</taxon>
        <taxon>Bacillati</taxon>
        <taxon>Actinomycetota</taxon>
        <taxon>Actinomycetes</taxon>
        <taxon>Streptosporangiales</taxon>
        <taxon>Treboniaceae</taxon>
        <taxon>Trebonia</taxon>
    </lineage>
</organism>
<protein>
    <submittedName>
        <fullName evidence="2">Alpha/beta fold hydrolase</fullName>
    </submittedName>
</protein>
<evidence type="ECO:0000313" key="2">
    <source>
        <dbReference type="EMBL" id="TVZ04178.1"/>
    </source>
</evidence>
<feature type="domain" description="AB hydrolase-1" evidence="1">
    <location>
        <begin position="38"/>
        <end position="289"/>
    </location>
</feature>
<evidence type="ECO:0000259" key="1">
    <source>
        <dbReference type="Pfam" id="PF00561"/>
    </source>
</evidence>
<dbReference type="RefSeq" id="WP_145854047.1">
    <property type="nucleotide sequence ID" value="NZ_RPFW01000003.1"/>
</dbReference>
<dbReference type="AlphaFoldDB" id="A0A6P2BZ24"/>
<sequence length="317" mass="34466">MTTPIPHWPGRHVTIAPGESVWVAATPRRDAGLADRELVLCVHGMSGAATNWTDLMAELAPDFDCAALDLPGSGQSPPPRGGAGYSVSGLAGTVIRLIETLDAGQVHLMGNSMGGAVAVRVAARRPDLVRTLTLISPALPDLRPRRSIAHFPVIALPFVGEWLVRRYIGHFPVRDRVAGVFAVCFYDPSCVHPDRFELEVEELRRRDGLGHGARSLARAARTLVAETLRPRPFSLWDAARRVTARSLVLYGSNDRLVNPRLAVRAVRAFRNARVLVLPQTGHIAQMERPGAVSVLFREMVEATRDAGNSGRRDPVDA</sequence>
<name>A0A6P2BZ24_9ACTN</name>
<accession>A0A6P2BZ24</accession>
<dbReference type="EMBL" id="RPFW01000003">
    <property type="protein sequence ID" value="TVZ04178.1"/>
    <property type="molecule type" value="Genomic_DNA"/>
</dbReference>
<dbReference type="OrthoDB" id="27092at2"/>
<dbReference type="PANTHER" id="PTHR43798:SF33">
    <property type="entry name" value="HYDROLASE, PUTATIVE (AFU_ORTHOLOGUE AFUA_2G14860)-RELATED"/>
    <property type="match status" value="1"/>
</dbReference>
<dbReference type="InterPro" id="IPR029058">
    <property type="entry name" value="AB_hydrolase_fold"/>
</dbReference>
<dbReference type="Pfam" id="PF00561">
    <property type="entry name" value="Abhydrolase_1"/>
    <property type="match status" value="1"/>
</dbReference>
<reference evidence="2 3" key="1">
    <citation type="submission" date="2018-11" db="EMBL/GenBank/DDBJ databases">
        <title>Trebonia kvetii gen.nov., sp.nov., a novel acidophilic actinobacterium, and proposal of the new actinobacterial family Treboniaceae fam. nov.</title>
        <authorList>
            <person name="Rapoport D."/>
            <person name="Sagova-Mareckova M."/>
            <person name="Sedlacek I."/>
            <person name="Provaznik J."/>
            <person name="Kralova S."/>
            <person name="Pavlinic D."/>
            <person name="Benes V."/>
            <person name="Kopecky J."/>
        </authorList>
    </citation>
    <scope>NUCLEOTIDE SEQUENCE [LARGE SCALE GENOMIC DNA]</scope>
    <source>
        <strain evidence="2 3">15Tr583</strain>
    </source>
</reference>
<proteinExistence type="predicted"/>
<keyword evidence="2" id="KW-0378">Hydrolase</keyword>
<dbReference type="PANTHER" id="PTHR43798">
    <property type="entry name" value="MONOACYLGLYCEROL LIPASE"/>
    <property type="match status" value="1"/>
</dbReference>